<dbReference type="Gene3D" id="1.25.40.10">
    <property type="entry name" value="Tetratricopeptide repeat domain"/>
    <property type="match status" value="1"/>
</dbReference>
<dbReference type="RefSeq" id="WP_066523693.1">
    <property type="nucleotide sequence ID" value="NZ_JBHSFZ010000064.1"/>
</dbReference>
<comment type="caution">
    <text evidence="1">The sequence shown here is derived from an EMBL/GenBank/DDBJ whole genome shotgun (WGS) entry which is preliminary data.</text>
</comment>
<evidence type="ECO:0000313" key="2">
    <source>
        <dbReference type="Proteomes" id="UP001595957"/>
    </source>
</evidence>
<dbReference type="Proteomes" id="UP001595957">
    <property type="component" value="Unassembled WGS sequence"/>
</dbReference>
<name>A0ABV9F5G4_9SPHN</name>
<dbReference type="InterPro" id="IPR011990">
    <property type="entry name" value="TPR-like_helical_dom_sf"/>
</dbReference>
<dbReference type="Pfam" id="PF14559">
    <property type="entry name" value="TPR_19"/>
    <property type="match status" value="1"/>
</dbReference>
<protein>
    <submittedName>
        <fullName evidence="1">Tetratricopeptide repeat protein</fullName>
    </submittedName>
</protein>
<proteinExistence type="predicted"/>
<dbReference type="EMBL" id="JBHSFZ010000064">
    <property type="protein sequence ID" value="MFC4596060.1"/>
    <property type="molecule type" value="Genomic_DNA"/>
</dbReference>
<reference evidence="2" key="1">
    <citation type="journal article" date="2019" name="Int. J. Syst. Evol. Microbiol.">
        <title>The Global Catalogue of Microorganisms (GCM) 10K type strain sequencing project: providing services to taxonomists for standard genome sequencing and annotation.</title>
        <authorList>
            <consortium name="The Broad Institute Genomics Platform"/>
            <consortium name="The Broad Institute Genome Sequencing Center for Infectious Disease"/>
            <person name="Wu L."/>
            <person name="Ma J."/>
        </authorList>
    </citation>
    <scope>NUCLEOTIDE SEQUENCE [LARGE SCALE GENOMIC DNA]</scope>
    <source>
        <strain evidence="2">NBRC 103632</strain>
    </source>
</reference>
<sequence>MNITMIRGQKMAYMGPLLGGGLLLAGTALLLPNRGQIADAIRRATFVAPAPAAVLPPATTAELMQRFTQGKPLTEPDLRHLLAASTSTASGPLLSRMANQLERSGGQAATDRITYDILASGRSDAALAFLDGRPDGRSSPLWRLRFELYRKLGDDQGAIDLLRAAVVTKGSAPSRDIAEAAYALARPDMLITAAEHGIVPPLTRTQSLDLASWANGEKRYELIGRIDRAGTRAWRGDNPWLAMTLAQRAGDTASALRYAALLPSGSDAARESILIASGDRGAMRRLLLERAATGREDRAAVAQQLLEKGFRPDAIALLRQQSAGRATGDPAANRMLYLMGPRPSAQDLAWLRARAVGDPRWIPAYLDREQPARALAFLEGRSNATDTAILLDRIRFASAAHDEDAARRALDLLLDGRSLDAPAIKSAASAPMSAAMASRYAPRLAQARIRAGQARPDDHMTIAWSAWDRGDAAGAAEQLSAYLRERPDDRAALRLMATAKAKLGGPSSEKPWLARLLPLTPAISRERAELLAKLGRTSEAIALFEALRQQSPGDRQLDIQYARLLIAAGDPGKARKVLRP</sequence>
<organism evidence="1 2">
    <name type="scientific">Sphingobium tyrosinilyticum</name>
    <dbReference type="NCBI Taxonomy" id="2715436"/>
    <lineage>
        <taxon>Bacteria</taxon>
        <taxon>Pseudomonadati</taxon>
        <taxon>Pseudomonadota</taxon>
        <taxon>Alphaproteobacteria</taxon>
        <taxon>Sphingomonadales</taxon>
        <taxon>Sphingomonadaceae</taxon>
        <taxon>Sphingobium</taxon>
    </lineage>
</organism>
<accession>A0ABV9F5G4</accession>
<dbReference type="SUPFAM" id="SSF48452">
    <property type="entry name" value="TPR-like"/>
    <property type="match status" value="1"/>
</dbReference>
<evidence type="ECO:0000313" key="1">
    <source>
        <dbReference type="EMBL" id="MFC4596060.1"/>
    </source>
</evidence>
<gene>
    <name evidence="1" type="ORF">ACFO3E_18065</name>
</gene>
<keyword evidence="2" id="KW-1185">Reference proteome</keyword>